<dbReference type="EMBL" id="QPFP01000041">
    <property type="protein sequence ID" value="TEB27240.1"/>
    <property type="molecule type" value="Genomic_DNA"/>
</dbReference>
<dbReference type="OrthoDB" id="3256525at2759"/>
<keyword evidence="2" id="KW-1185">Reference proteome</keyword>
<organism evidence="1 2">
    <name type="scientific">Coprinellus micaceus</name>
    <name type="common">Glistening ink-cap mushroom</name>
    <name type="synonym">Coprinus micaceus</name>
    <dbReference type="NCBI Taxonomy" id="71717"/>
    <lineage>
        <taxon>Eukaryota</taxon>
        <taxon>Fungi</taxon>
        <taxon>Dikarya</taxon>
        <taxon>Basidiomycota</taxon>
        <taxon>Agaricomycotina</taxon>
        <taxon>Agaricomycetes</taxon>
        <taxon>Agaricomycetidae</taxon>
        <taxon>Agaricales</taxon>
        <taxon>Agaricineae</taxon>
        <taxon>Psathyrellaceae</taxon>
        <taxon>Coprinellus</taxon>
    </lineage>
</organism>
<evidence type="ECO:0000313" key="2">
    <source>
        <dbReference type="Proteomes" id="UP000298030"/>
    </source>
</evidence>
<name>A0A4Y7SZF4_COPMI</name>
<proteinExistence type="predicted"/>
<dbReference type="AlphaFoldDB" id="A0A4Y7SZF4"/>
<gene>
    <name evidence="1" type="ORF">FA13DRAFT_1736632</name>
</gene>
<comment type="caution">
    <text evidence="1">The sequence shown here is derived from an EMBL/GenBank/DDBJ whole genome shotgun (WGS) entry which is preliminary data.</text>
</comment>
<evidence type="ECO:0000313" key="1">
    <source>
        <dbReference type="EMBL" id="TEB27240.1"/>
    </source>
</evidence>
<reference evidence="1 2" key="1">
    <citation type="journal article" date="2019" name="Nat. Ecol. Evol.">
        <title>Megaphylogeny resolves global patterns of mushroom evolution.</title>
        <authorList>
            <person name="Varga T."/>
            <person name="Krizsan K."/>
            <person name="Foldi C."/>
            <person name="Dima B."/>
            <person name="Sanchez-Garcia M."/>
            <person name="Sanchez-Ramirez S."/>
            <person name="Szollosi G.J."/>
            <person name="Szarkandi J.G."/>
            <person name="Papp V."/>
            <person name="Albert L."/>
            <person name="Andreopoulos W."/>
            <person name="Angelini C."/>
            <person name="Antonin V."/>
            <person name="Barry K.W."/>
            <person name="Bougher N.L."/>
            <person name="Buchanan P."/>
            <person name="Buyck B."/>
            <person name="Bense V."/>
            <person name="Catcheside P."/>
            <person name="Chovatia M."/>
            <person name="Cooper J."/>
            <person name="Damon W."/>
            <person name="Desjardin D."/>
            <person name="Finy P."/>
            <person name="Geml J."/>
            <person name="Haridas S."/>
            <person name="Hughes K."/>
            <person name="Justo A."/>
            <person name="Karasinski D."/>
            <person name="Kautmanova I."/>
            <person name="Kiss B."/>
            <person name="Kocsube S."/>
            <person name="Kotiranta H."/>
            <person name="LaButti K.M."/>
            <person name="Lechner B.E."/>
            <person name="Liimatainen K."/>
            <person name="Lipzen A."/>
            <person name="Lukacs Z."/>
            <person name="Mihaltcheva S."/>
            <person name="Morgado L.N."/>
            <person name="Niskanen T."/>
            <person name="Noordeloos M.E."/>
            <person name="Ohm R.A."/>
            <person name="Ortiz-Santana B."/>
            <person name="Ovrebo C."/>
            <person name="Racz N."/>
            <person name="Riley R."/>
            <person name="Savchenko A."/>
            <person name="Shiryaev A."/>
            <person name="Soop K."/>
            <person name="Spirin V."/>
            <person name="Szebenyi C."/>
            <person name="Tomsovsky M."/>
            <person name="Tulloss R.E."/>
            <person name="Uehling J."/>
            <person name="Grigoriev I.V."/>
            <person name="Vagvolgyi C."/>
            <person name="Papp T."/>
            <person name="Martin F.M."/>
            <person name="Miettinen O."/>
            <person name="Hibbett D.S."/>
            <person name="Nagy L.G."/>
        </authorList>
    </citation>
    <scope>NUCLEOTIDE SEQUENCE [LARGE SCALE GENOMIC DNA]</scope>
    <source>
        <strain evidence="1 2">FP101781</strain>
    </source>
</reference>
<accession>A0A4Y7SZF4</accession>
<sequence>MSFIAELPVELLLKIFRFAVQLDHPRSLEEPLIDWSWNRILFERSLRVYKESLSTKVSLALVSQQWHEIVTPLLYEHVTIDSLSKLQSIIRLFTFRNATNLPSLPNGRSPSPPPLGDHVQRIDLILGVTYTGLEWGQPRALGPAHLDVPIMQLFTSVPNLRVLTMLLAEGIDDRDVVLKAIPPKLEKFYWKHAGGPSSISPSRVLRFFDGHPHLTHLSLPSHPWSEDPSERVWPHDFSRKPRPSIREFFLQDHHQALSISFLSSRGLLPGLASRSTLYPTTADPNDIHADLAAVVSAHVTEQPGKGVVVDRSTPNPTITSLTIVEYFSEDWPTQGLTDRLRIVKKLCPNLEDIHFIIKGKTDFSLVPPKPSGIALARIPLVTTISFQRMVTQGIMRDAIGTLRNTLTLPWKDSFPSLTAIRIMEDLDFDEVKAELLRHHDRGVNWGVRIEDRFGDALIG</sequence>
<dbReference type="Proteomes" id="UP000298030">
    <property type="component" value="Unassembled WGS sequence"/>
</dbReference>
<protein>
    <submittedName>
        <fullName evidence="1">Uncharacterized protein</fullName>
    </submittedName>
</protein>